<dbReference type="AlphaFoldDB" id="A0A6I4TDR0"/>
<gene>
    <name evidence="2" type="ORF">GRI40_10920</name>
</gene>
<protein>
    <submittedName>
        <fullName evidence="2">Helix-turn-helix domain-containing protein</fullName>
    </submittedName>
</protein>
<dbReference type="InterPro" id="IPR041657">
    <property type="entry name" value="HTH_17"/>
</dbReference>
<accession>A0A6I4TDR0</accession>
<dbReference type="EMBL" id="WTZA01000002">
    <property type="protein sequence ID" value="MXO75729.1"/>
    <property type="molecule type" value="Genomic_DNA"/>
</dbReference>
<evidence type="ECO:0000313" key="3">
    <source>
        <dbReference type="Proteomes" id="UP000439522"/>
    </source>
</evidence>
<dbReference type="RefSeq" id="WP_160611619.1">
    <property type="nucleotide sequence ID" value="NZ_WTZA01000002.1"/>
</dbReference>
<comment type="caution">
    <text evidence="2">The sequence shown here is derived from an EMBL/GenBank/DDBJ whole genome shotgun (WGS) entry which is preliminary data.</text>
</comment>
<evidence type="ECO:0000259" key="1">
    <source>
        <dbReference type="Pfam" id="PF12728"/>
    </source>
</evidence>
<dbReference type="OrthoDB" id="7874861at2"/>
<keyword evidence="3" id="KW-1185">Reference proteome</keyword>
<name>A0A6I4TDR0_9SPHN</name>
<reference evidence="2 3" key="1">
    <citation type="submission" date="2019-12" db="EMBL/GenBank/DDBJ databases">
        <title>Genomic-based taxomic classification of the family Erythrobacteraceae.</title>
        <authorList>
            <person name="Xu L."/>
        </authorList>
    </citation>
    <scope>NUCLEOTIDE SEQUENCE [LARGE SCALE GENOMIC DNA]</scope>
    <source>
        <strain evidence="2 3">100921-2</strain>
    </source>
</reference>
<dbReference type="Pfam" id="PF12728">
    <property type="entry name" value="HTH_17"/>
    <property type="match status" value="1"/>
</dbReference>
<sequence>MSANSPDTEPLVYTVKEAIRLSTFGRTRLYQLINSGELKVTRIGRRTLVRADSLRALITPAD</sequence>
<proteinExistence type="predicted"/>
<evidence type="ECO:0000313" key="2">
    <source>
        <dbReference type="EMBL" id="MXO75729.1"/>
    </source>
</evidence>
<feature type="domain" description="Helix-turn-helix" evidence="1">
    <location>
        <begin position="12"/>
        <end position="58"/>
    </location>
</feature>
<organism evidence="2 3">
    <name type="scientific">Tsuneonella aeria</name>
    <dbReference type="NCBI Taxonomy" id="1837929"/>
    <lineage>
        <taxon>Bacteria</taxon>
        <taxon>Pseudomonadati</taxon>
        <taxon>Pseudomonadota</taxon>
        <taxon>Alphaproteobacteria</taxon>
        <taxon>Sphingomonadales</taxon>
        <taxon>Erythrobacteraceae</taxon>
        <taxon>Tsuneonella</taxon>
    </lineage>
</organism>
<dbReference type="Proteomes" id="UP000439522">
    <property type="component" value="Unassembled WGS sequence"/>
</dbReference>